<feature type="domain" description="Glycoside hydrolase family 20 catalytic" evidence="7">
    <location>
        <begin position="164"/>
        <end position="507"/>
    </location>
</feature>
<dbReference type="Gene3D" id="3.30.379.10">
    <property type="entry name" value="Chitobiase/beta-hexosaminidase domain 2-like"/>
    <property type="match status" value="1"/>
</dbReference>
<proteinExistence type="inferred from homology"/>
<comment type="catalytic activity">
    <reaction evidence="1">
        <text>Hydrolysis of terminal non-reducing N-acetyl-D-hexosamine residues in N-acetyl-beta-D-hexosaminides.</text>
        <dbReference type="EC" id="3.2.1.52"/>
    </reaction>
</comment>
<dbReference type="AlphaFoldDB" id="A0A5B8M7N7"/>
<dbReference type="Pfam" id="PF02838">
    <property type="entry name" value="Glyco_hydro_20b"/>
    <property type="match status" value="1"/>
</dbReference>
<reference evidence="9 10" key="1">
    <citation type="submission" date="2019-07" db="EMBL/GenBank/DDBJ databases">
        <title>Full genome sequence of Humibacter sp. WJ7-1.</title>
        <authorList>
            <person name="Im W.-T."/>
        </authorList>
    </citation>
    <scope>NUCLEOTIDE SEQUENCE [LARGE SCALE GENOMIC DNA]</scope>
    <source>
        <strain evidence="9 10">WJ7-1</strain>
    </source>
</reference>
<keyword evidence="5" id="KW-0326">Glycosidase</keyword>
<comment type="similarity">
    <text evidence="2">Belongs to the glycosyl hydrolase 20 family.</text>
</comment>
<dbReference type="EC" id="3.2.1.52" evidence="3"/>
<sequence>MPIDLPALVPVPRSLLPREGRFVVDADTVIVHDPELRAAALRLRDVLRPATGLEVPVVPRAAHEDAGACADHVHPGARAGDDARAATVSGGRIVFAVEEGLVDEGYRLEVAGEGILVSASAELGALRAVETLRQLLPDGVYRRGRLDGVVWSLPAVRIADGPAFAWRGLMLDVARHFFTVAEVLRLIDQLAVHKLNVLHLHLTDDQGWRLQIDRFPRLTGVGGWRPESQLGAPRGSAPDGRPHGGFYTADDAREIVAYAAGRGITVVPEIEMPGHVQAALAAYPELGVAGGVEAPWTSWGVNPKVLNLEESTVSFFCDVLDAVIDIFPSAYIGIGGDECPKTQWENDPRSRERMAELGVGSAHEAQSWFIHRIDAHLASRGRRSFGWDEILEGGLAPGATVASWRGTSGLVTAARAGHDAVACPEDVVYLDYRQSESADEPIPVSIVTDVERVYGFDPVPDELEPEHWARILGGQANLWTEHVEGVRRLDYMLFPRLSALAEVLWSGPGRDVDDFSARLSAHLGRLDALGIEYRPAAGPRPWQQIPSVPGRTFTREERAAQVAAQLAESAGTAPS</sequence>
<evidence type="ECO:0000256" key="2">
    <source>
        <dbReference type="ARBA" id="ARBA00006285"/>
    </source>
</evidence>
<evidence type="ECO:0000256" key="3">
    <source>
        <dbReference type="ARBA" id="ARBA00012663"/>
    </source>
</evidence>
<evidence type="ECO:0000259" key="7">
    <source>
        <dbReference type="Pfam" id="PF00728"/>
    </source>
</evidence>
<dbReference type="CDD" id="cd06563">
    <property type="entry name" value="GH20_chitobiase-like"/>
    <property type="match status" value="1"/>
</dbReference>
<dbReference type="InterPro" id="IPR017853">
    <property type="entry name" value="GH"/>
</dbReference>
<evidence type="ECO:0000256" key="6">
    <source>
        <dbReference type="PIRSR" id="PIRSR625705-1"/>
    </source>
</evidence>
<gene>
    <name evidence="9" type="ORF">FPZ11_16865</name>
</gene>
<dbReference type="RefSeq" id="WP_146322213.1">
    <property type="nucleotide sequence ID" value="NZ_CP042305.1"/>
</dbReference>
<feature type="active site" description="Proton donor" evidence="6">
    <location>
        <position position="338"/>
    </location>
</feature>
<protein>
    <recommendedName>
        <fullName evidence="3">beta-N-acetylhexosaminidase</fullName>
        <ecNumber evidence="3">3.2.1.52</ecNumber>
    </recommendedName>
</protein>
<dbReference type="InterPro" id="IPR015882">
    <property type="entry name" value="HEX_bac_N"/>
</dbReference>
<evidence type="ECO:0000313" key="10">
    <source>
        <dbReference type="Proteomes" id="UP000320216"/>
    </source>
</evidence>
<dbReference type="GO" id="GO:0016020">
    <property type="term" value="C:membrane"/>
    <property type="evidence" value="ECO:0007669"/>
    <property type="project" value="TreeGrafter"/>
</dbReference>
<evidence type="ECO:0000259" key="8">
    <source>
        <dbReference type="Pfam" id="PF02838"/>
    </source>
</evidence>
<dbReference type="Proteomes" id="UP000320216">
    <property type="component" value="Chromosome"/>
</dbReference>
<dbReference type="InterPro" id="IPR025705">
    <property type="entry name" value="Beta_hexosaminidase_sua/sub"/>
</dbReference>
<name>A0A5B8M7N7_9MICO</name>
<dbReference type="OrthoDB" id="9763537at2"/>
<feature type="domain" description="Beta-hexosaminidase bacterial type N-terminal" evidence="8">
    <location>
        <begin position="6"/>
        <end position="160"/>
    </location>
</feature>
<dbReference type="GO" id="GO:0005975">
    <property type="term" value="P:carbohydrate metabolic process"/>
    <property type="evidence" value="ECO:0007669"/>
    <property type="project" value="InterPro"/>
</dbReference>
<evidence type="ECO:0000256" key="4">
    <source>
        <dbReference type="ARBA" id="ARBA00022801"/>
    </source>
</evidence>
<dbReference type="GO" id="GO:0030203">
    <property type="term" value="P:glycosaminoglycan metabolic process"/>
    <property type="evidence" value="ECO:0007669"/>
    <property type="project" value="TreeGrafter"/>
</dbReference>
<dbReference type="InterPro" id="IPR015883">
    <property type="entry name" value="Glyco_hydro_20_cat"/>
</dbReference>
<keyword evidence="10" id="KW-1185">Reference proteome</keyword>
<dbReference type="GO" id="GO:0004563">
    <property type="term" value="F:beta-N-acetylhexosaminidase activity"/>
    <property type="evidence" value="ECO:0007669"/>
    <property type="project" value="UniProtKB-EC"/>
</dbReference>
<dbReference type="PANTHER" id="PTHR22600">
    <property type="entry name" value="BETA-HEXOSAMINIDASE"/>
    <property type="match status" value="1"/>
</dbReference>
<evidence type="ECO:0000313" key="9">
    <source>
        <dbReference type="EMBL" id="QDZ16209.1"/>
    </source>
</evidence>
<dbReference type="PRINTS" id="PR00738">
    <property type="entry name" value="GLHYDRLASE20"/>
</dbReference>
<dbReference type="Pfam" id="PF00728">
    <property type="entry name" value="Glyco_hydro_20"/>
    <property type="match status" value="1"/>
</dbReference>
<dbReference type="KEGG" id="huw:FPZ11_16865"/>
<dbReference type="SUPFAM" id="SSF51445">
    <property type="entry name" value="(Trans)glycosidases"/>
    <property type="match status" value="1"/>
</dbReference>
<dbReference type="SUPFAM" id="SSF55545">
    <property type="entry name" value="beta-N-acetylhexosaminidase-like domain"/>
    <property type="match status" value="1"/>
</dbReference>
<accession>A0A5B8M7N7</accession>
<evidence type="ECO:0000256" key="5">
    <source>
        <dbReference type="ARBA" id="ARBA00023295"/>
    </source>
</evidence>
<dbReference type="InterPro" id="IPR029018">
    <property type="entry name" value="Hex-like_dom2"/>
</dbReference>
<evidence type="ECO:0000256" key="1">
    <source>
        <dbReference type="ARBA" id="ARBA00001231"/>
    </source>
</evidence>
<keyword evidence="4" id="KW-0378">Hydrolase</keyword>
<dbReference type="EMBL" id="CP042305">
    <property type="protein sequence ID" value="QDZ16209.1"/>
    <property type="molecule type" value="Genomic_DNA"/>
</dbReference>
<organism evidence="9 10">
    <name type="scientific">Humibacter ginsenosidimutans</name>
    <dbReference type="NCBI Taxonomy" id="2599293"/>
    <lineage>
        <taxon>Bacteria</taxon>
        <taxon>Bacillati</taxon>
        <taxon>Actinomycetota</taxon>
        <taxon>Actinomycetes</taxon>
        <taxon>Micrococcales</taxon>
        <taxon>Microbacteriaceae</taxon>
        <taxon>Humibacter</taxon>
    </lineage>
</organism>
<dbReference type="PANTHER" id="PTHR22600:SF57">
    <property type="entry name" value="BETA-N-ACETYLHEXOSAMINIDASE"/>
    <property type="match status" value="1"/>
</dbReference>
<dbReference type="Gene3D" id="3.20.20.80">
    <property type="entry name" value="Glycosidases"/>
    <property type="match status" value="1"/>
</dbReference>